<evidence type="ECO:0000259" key="13">
    <source>
        <dbReference type="SMART" id="SM00478"/>
    </source>
</evidence>
<dbReference type="GO" id="GO:0046872">
    <property type="term" value="F:metal ion binding"/>
    <property type="evidence" value="ECO:0007669"/>
    <property type="project" value="UniProtKB-KW"/>
</dbReference>
<keyword evidence="10 12" id="KW-0456">Lyase</keyword>
<dbReference type="RefSeq" id="WP_128745873.1">
    <property type="nucleotide sequence ID" value="NZ_CP035281.1"/>
</dbReference>
<evidence type="ECO:0000256" key="5">
    <source>
        <dbReference type="ARBA" id="ARBA00022801"/>
    </source>
</evidence>
<dbReference type="Pfam" id="PF00633">
    <property type="entry name" value="HHH"/>
    <property type="match status" value="1"/>
</dbReference>
<comment type="cofactor">
    <cofactor evidence="12">
        <name>[4Fe-4S] cluster</name>
        <dbReference type="ChEBI" id="CHEBI:49883"/>
    </cofactor>
    <text evidence="12">Binds 1 [4Fe-4S] cluster.</text>
</comment>
<dbReference type="FunFam" id="1.10.1670.10:FF:000001">
    <property type="entry name" value="Endonuclease III"/>
    <property type="match status" value="1"/>
</dbReference>
<evidence type="ECO:0000256" key="7">
    <source>
        <dbReference type="ARBA" id="ARBA00023014"/>
    </source>
</evidence>
<dbReference type="Gene3D" id="1.10.340.30">
    <property type="entry name" value="Hypothetical protein, domain 2"/>
    <property type="match status" value="1"/>
</dbReference>
<gene>
    <name evidence="12 14" type="primary">nth</name>
    <name evidence="14" type="ORF">EQM06_08335</name>
</gene>
<dbReference type="PANTHER" id="PTHR10359:SF18">
    <property type="entry name" value="ENDONUCLEASE III"/>
    <property type="match status" value="1"/>
</dbReference>
<dbReference type="InterPro" id="IPR023170">
    <property type="entry name" value="HhH_base_excis_C"/>
</dbReference>
<dbReference type="GO" id="GO:0003677">
    <property type="term" value="F:DNA binding"/>
    <property type="evidence" value="ECO:0007669"/>
    <property type="project" value="UniProtKB-UniRule"/>
</dbReference>
<dbReference type="HAMAP" id="MF_00942">
    <property type="entry name" value="Nth"/>
    <property type="match status" value="1"/>
</dbReference>
<dbReference type="GO" id="GO:0006285">
    <property type="term" value="P:base-excision repair, AP site formation"/>
    <property type="evidence" value="ECO:0007669"/>
    <property type="project" value="TreeGrafter"/>
</dbReference>
<evidence type="ECO:0000313" key="15">
    <source>
        <dbReference type="Proteomes" id="UP000287601"/>
    </source>
</evidence>
<dbReference type="AlphaFoldDB" id="A0A410PWD1"/>
<keyword evidence="5 12" id="KW-0378">Hydrolase</keyword>
<keyword evidence="8 12" id="KW-0238">DNA-binding</keyword>
<dbReference type="Proteomes" id="UP000287601">
    <property type="component" value="Chromosome"/>
</dbReference>
<feature type="binding site" evidence="12">
    <location>
        <position position="189"/>
    </location>
    <ligand>
        <name>[4Fe-4S] cluster</name>
        <dbReference type="ChEBI" id="CHEBI:49883"/>
    </ligand>
</feature>
<keyword evidence="11 12" id="KW-0326">Glycosidase</keyword>
<evidence type="ECO:0000256" key="12">
    <source>
        <dbReference type="HAMAP-Rule" id="MF_00942"/>
    </source>
</evidence>
<comment type="similarity">
    <text evidence="1 12">Belongs to the Nth/MutY family.</text>
</comment>
<name>A0A410PWD1_9FIRM</name>
<keyword evidence="7 12" id="KW-0411">Iron-sulfur</keyword>
<accession>A0A410PWD1</accession>
<dbReference type="GO" id="GO:0051539">
    <property type="term" value="F:4 iron, 4 sulfur cluster binding"/>
    <property type="evidence" value="ECO:0007669"/>
    <property type="project" value="UniProtKB-UniRule"/>
</dbReference>
<organism evidence="14 15">
    <name type="scientific">Aminipila luticellarii</name>
    <dbReference type="NCBI Taxonomy" id="2507160"/>
    <lineage>
        <taxon>Bacteria</taxon>
        <taxon>Bacillati</taxon>
        <taxon>Bacillota</taxon>
        <taxon>Clostridia</taxon>
        <taxon>Peptostreptococcales</taxon>
        <taxon>Anaerovoracaceae</taxon>
        <taxon>Aminipila</taxon>
    </lineage>
</organism>
<evidence type="ECO:0000256" key="1">
    <source>
        <dbReference type="ARBA" id="ARBA00008343"/>
    </source>
</evidence>
<dbReference type="GO" id="GO:0019104">
    <property type="term" value="F:DNA N-glycosylase activity"/>
    <property type="evidence" value="ECO:0007669"/>
    <property type="project" value="UniProtKB-UniRule"/>
</dbReference>
<dbReference type="PROSITE" id="PS00764">
    <property type="entry name" value="ENDONUCLEASE_III_1"/>
    <property type="match status" value="1"/>
</dbReference>
<dbReference type="SMART" id="SM00478">
    <property type="entry name" value="ENDO3c"/>
    <property type="match status" value="1"/>
</dbReference>
<evidence type="ECO:0000256" key="9">
    <source>
        <dbReference type="ARBA" id="ARBA00023204"/>
    </source>
</evidence>
<dbReference type="InterPro" id="IPR011257">
    <property type="entry name" value="DNA_glycosylase"/>
</dbReference>
<protein>
    <recommendedName>
        <fullName evidence="12">Endonuclease III</fullName>
        <ecNumber evidence="12">4.2.99.18</ecNumber>
    </recommendedName>
    <alternativeName>
        <fullName evidence="12">DNA-(apurinic or apyrimidinic site) lyase</fullName>
    </alternativeName>
</protein>
<dbReference type="InterPro" id="IPR004035">
    <property type="entry name" value="Endouclease-III_FeS-bd_BS"/>
</dbReference>
<dbReference type="EC" id="4.2.99.18" evidence="12"/>
<dbReference type="PIRSF" id="PIRSF001435">
    <property type="entry name" value="Nth"/>
    <property type="match status" value="1"/>
</dbReference>
<feature type="binding site" evidence="12">
    <location>
        <position position="205"/>
    </location>
    <ligand>
        <name>[4Fe-4S] cluster</name>
        <dbReference type="ChEBI" id="CHEBI:49883"/>
    </ligand>
</feature>
<dbReference type="InterPro" id="IPR003265">
    <property type="entry name" value="HhH-GPD_domain"/>
</dbReference>
<keyword evidence="6 12" id="KW-0408">Iron</keyword>
<dbReference type="Pfam" id="PF00730">
    <property type="entry name" value="HhH-GPD"/>
    <property type="match status" value="1"/>
</dbReference>
<evidence type="ECO:0000256" key="8">
    <source>
        <dbReference type="ARBA" id="ARBA00023125"/>
    </source>
</evidence>
<proteinExistence type="inferred from homology"/>
<keyword evidence="3 12" id="KW-0479">Metal-binding</keyword>
<evidence type="ECO:0000256" key="11">
    <source>
        <dbReference type="ARBA" id="ARBA00023295"/>
    </source>
</evidence>
<dbReference type="EMBL" id="CP035281">
    <property type="protein sequence ID" value="QAT43227.1"/>
    <property type="molecule type" value="Genomic_DNA"/>
</dbReference>
<comment type="function">
    <text evidence="12">DNA repair enzyme that has both DNA N-glycosylase activity and AP-lyase activity. The DNA N-glycosylase activity releases various damaged pyrimidines from DNA by cleaving the N-glycosidic bond, leaving an AP (apurinic/apyrimidinic) site. The AP-lyase activity cleaves the phosphodiester bond 3' to the AP site by a beta-elimination, leaving a 3'-terminal unsaturated sugar and a product with a terminal 5'-phosphate.</text>
</comment>
<evidence type="ECO:0000256" key="3">
    <source>
        <dbReference type="ARBA" id="ARBA00022723"/>
    </source>
</evidence>
<evidence type="ECO:0000256" key="10">
    <source>
        <dbReference type="ARBA" id="ARBA00023239"/>
    </source>
</evidence>
<dbReference type="KEGG" id="amij:EQM06_08335"/>
<evidence type="ECO:0000256" key="2">
    <source>
        <dbReference type="ARBA" id="ARBA00022485"/>
    </source>
</evidence>
<dbReference type="InterPro" id="IPR000445">
    <property type="entry name" value="HhH_motif"/>
</dbReference>
<keyword evidence="14" id="KW-0540">Nuclease</keyword>
<dbReference type="InterPro" id="IPR004036">
    <property type="entry name" value="Endonuclease-III-like_CS2"/>
</dbReference>
<dbReference type="PANTHER" id="PTHR10359">
    <property type="entry name" value="A/G-SPECIFIC ADENINE GLYCOSYLASE/ENDONUCLEASE III"/>
    <property type="match status" value="1"/>
</dbReference>
<evidence type="ECO:0000256" key="4">
    <source>
        <dbReference type="ARBA" id="ARBA00022763"/>
    </source>
</evidence>
<dbReference type="InterPro" id="IPR005759">
    <property type="entry name" value="Nth"/>
</dbReference>
<evidence type="ECO:0000313" key="14">
    <source>
        <dbReference type="EMBL" id="QAT43227.1"/>
    </source>
</evidence>
<feature type="binding site" evidence="12">
    <location>
        <position position="199"/>
    </location>
    <ligand>
        <name>[4Fe-4S] cluster</name>
        <dbReference type="ChEBI" id="CHEBI:49883"/>
    </ligand>
</feature>
<comment type="catalytic activity">
    <reaction evidence="12">
        <text>2'-deoxyribonucleotide-(2'-deoxyribose 5'-phosphate)-2'-deoxyribonucleotide-DNA = a 3'-end 2'-deoxyribonucleotide-(2,3-dehydro-2,3-deoxyribose 5'-phosphate)-DNA + a 5'-end 5'-phospho-2'-deoxyribonucleoside-DNA + H(+)</text>
        <dbReference type="Rhea" id="RHEA:66592"/>
        <dbReference type="Rhea" id="RHEA-COMP:13180"/>
        <dbReference type="Rhea" id="RHEA-COMP:16897"/>
        <dbReference type="Rhea" id="RHEA-COMP:17067"/>
        <dbReference type="ChEBI" id="CHEBI:15378"/>
        <dbReference type="ChEBI" id="CHEBI:136412"/>
        <dbReference type="ChEBI" id="CHEBI:157695"/>
        <dbReference type="ChEBI" id="CHEBI:167181"/>
        <dbReference type="EC" id="4.2.99.18"/>
    </reaction>
</comment>
<dbReference type="NCBIfam" id="TIGR01083">
    <property type="entry name" value="nth"/>
    <property type="match status" value="1"/>
</dbReference>
<feature type="binding site" evidence="12">
    <location>
        <position position="196"/>
    </location>
    <ligand>
        <name>[4Fe-4S] cluster</name>
        <dbReference type="ChEBI" id="CHEBI:49883"/>
    </ligand>
</feature>
<keyword evidence="15" id="KW-1185">Reference proteome</keyword>
<dbReference type="FunFam" id="1.10.340.30:FF:000001">
    <property type="entry name" value="Endonuclease III"/>
    <property type="match status" value="1"/>
</dbReference>
<reference evidence="14 15" key="1">
    <citation type="submission" date="2019-01" db="EMBL/GenBank/DDBJ databases">
        <title>Draft genomes of a novel of Aminipila strains.</title>
        <authorList>
            <person name="Ma S."/>
        </authorList>
    </citation>
    <scope>NUCLEOTIDE SEQUENCE [LARGE SCALE GENOMIC DNA]</scope>
    <source>
        <strain evidence="15">JN-39</strain>
    </source>
</reference>
<feature type="domain" description="HhH-GPD" evidence="13">
    <location>
        <begin position="40"/>
        <end position="187"/>
    </location>
</feature>
<keyword evidence="2 12" id="KW-0004">4Fe-4S</keyword>
<keyword evidence="14" id="KW-0255">Endonuclease</keyword>
<evidence type="ECO:0000256" key="6">
    <source>
        <dbReference type="ARBA" id="ARBA00023004"/>
    </source>
</evidence>
<sequence>MRFTKQKINELLDKLEEMYPEADCALDHQSVFQLLISVVLSAQTTDKSVNQVTGNLFSAYPDAASLAEASEEDVQALIKRIGLYKTKSKNIIALCKALTEKYDGQVPDDYDKLVELPGVGRKTANVVLSVGFGHQRIAVDTHVFRVSNRIGLVHEKDVLKTELALMKAIPEERWSRTHHSLIFHGRYCCDAKKPKCETCGISAFCEAFHS</sequence>
<keyword evidence="4 12" id="KW-0227">DNA damage</keyword>
<dbReference type="PROSITE" id="PS01155">
    <property type="entry name" value="ENDONUCLEASE_III_2"/>
    <property type="match status" value="1"/>
</dbReference>
<dbReference type="GO" id="GO:0140078">
    <property type="term" value="F:class I DNA-(apurinic or apyrimidinic site) endonuclease activity"/>
    <property type="evidence" value="ECO:0007669"/>
    <property type="project" value="UniProtKB-EC"/>
</dbReference>
<dbReference type="SUPFAM" id="SSF48150">
    <property type="entry name" value="DNA-glycosylase"/>
    <property type="match status" value="1"/>
</dbReference>
<dbReference type="OrthoDB" id="9800977at2"/>
<keyword evidence="9 12" id="KW-0234">DNA repair</keyword>
<dbReference type="Gene3D" id="1.10.1670.10">
    <property type="entry name" value="Helix-hairpin-Helix base-excision DNA repair enzymes (C-terminal)"/>
    <property type="match status" value="1"/>
</dbReference>
<dbReference type="CDD" id="cd00056">
    <property type="entry name" value="ENDO3c"/>
    <property type="match status" value="1"/>
</dbReference>